<protein>
    <submittedName>
        <fullName evidence="3">Uncharacterized protein</fullName>
    </submittedName>
</protein>
<keyword evidence="2" id="KW-0812">Transmembrane</keyword>
<feature type="transmembrane region" description="Helical" evidence="2">
    <location>
        <begin position="186"/>
        <end position="211"/>
    </location>
</feature>
<dbReference type="Proteomes" id="UP001213000">
    <property type="component" value="Unassembled WGS sequence"/>
</dbReference>
<evidence type="ECO:0000256" key="2">
    <source>
        <dbReference type="SAM" id="Phobius"/>
    </source>
</evidence>
<keyword evidence="2" id="KW-0472">Membrane</keyword>
<feature type="transmembrane region" description="Helical" evidence="2">
    <location>
        <begin position="109"/>
        <end position="130"/>
    </location>
</feature>
<comment type="caution">
    <text evidence="3">The sequence shown here is derived from an EMBL/GenBank/DDBJ whole genome shotgun (WGS) entry which is preliminary data.</text>
</comment>
<organism evidence="3 4">
    <name type="scientific">Leucocoprinus birnbaumii</name>
    <dbReference type="NCBI Taxonomy" id="56174"/>
    <lineage>
        <taxon>Eukaryota</taxon>
        <taxon>Fungi</taxon>
        <taxon>Dikarya</taxon>
        <taxon>Basidiomycota</taxon>
        <taxon>Agaricomycotina</taxon>
        <taxon>Agaricomycetes</taxon>
        <taxon>Agaricomycetidae</taxon>
        <taxon>Agaricales</taxon>
        <taxon>Agaricineae</taxon>
        <taxon>Agaricaceae</taxon>
        <taxon>Leucocoprinus</taxon>
    </lineage>
</organism>
<keyword evidence="2" id="KW-1133">Transmembrane helix</keyword>
<dbReference type="AlphaFoldDB" id="A0AAD5YSI0"/>
<accession>A0AAD5YSI0</accession>
<feature type="region of interest" description="Disordered" evidence="1">
    <location>
        <begin position="23"/>
        <end position="47"/>
    </location>
</feature>
<keyword evidence="4" id="KW-1185">Reference proteome</keyword>
<proteinExistence type="predicted"/>
<feature type="transmembrane region" description="Helical" evidence="2">
    <location>
        <begin position="287"/>
        <end position="309"/>
    </location>
</feature>
<evidence type="ECO:0000256" key="1">
    <source>
        <dbReference type="SAM" id="MobiDB-lite"/>
    </source>
</evidence>
<dbReference type="EMBL" id="JANIEX010000924">
    <property type="protein sequence ID" value="KAJ3562016.1"/>
    <property type="molecule type" value="Genomic_DNA"/>
</dbReference>
<evidence type="ECO:0000313" key="4">
    <source>
        <dbReference type="Proteomes" id="UP001213000"/>
    </source>
</evidence>
<gene>
    <name evidence="3" type="ORF">NP233_g9839</name>
</gene>
<sequence length="320" mass="34999">MAINLLSKDSPIVPGLDRLAESETTARAGPDGGSAKQALPPHPRSAECAAHHPRASLRIGSSTPYIGTVDVPNDSSTATTISPSPTLCQTLQANTQGHLRLILGKLCDAVAFTLVFISTILSLGVPYWYYRWYRLHNPSKPLSSAEQEKLVGGTQAYESERWNQILGTLPAVFPMLAIYTDPKCSWASLLAALSLFSGLASMIFAKTFLFFSDLFQEEGMRTKWHCVSSSTWFSSSSQAFWLFISLPTIWLSSQIATLTATIVLAVMEQVAVAPSENACLESRLFQFRVMILSMMSIAATHSAFFIYFVNSRARSSAIIV</sequence>
<reference evidence="3" key="1">
    <citation type="submission" date="2022-07" db="EMBL/GenBank/DDBJ databases">
        <title>Genome Sequence of Leucocoprinus birnbaumii.</title>
        <authorList>
            <person name="Buettner E."/>
        </authorList>
    </citation>
    <scope>NUCLEOTIDE SEQUENCE</scope>
    <source>
        <strain evidence="3">VT141</strain>
    </source>
</reference>
<name>A0AAD5YSI0_9AGAR</name>
<evidence type="ECO:0000313" key="3">
    <source>
        <dbReference type="EMBL" id="KAJ3562016.1"/>
    </source>
</evidence>
<feature type="transmembrane region" description="Helical" evidence="2">
    <location>
        <begin position="239"/>
        <end position="267"/>
    </location>
</feature>